<dbReference type="Pfam" id="PF13833">
    <property type="entry name" value="EF-hand_8"/>
    <property type="match status" value="1"/>
</dbReference>
<dbReference type="Gene3D" id="1.10.238.10">
    <property type="entry name" value="EF-hand"/>
    <property type="match status" value="2"/>
</dbReference>
<dbReference type="PROSITE" id="PS00018">
    <property type="entry name" value="EF_HAND_1"/>
    <property type="match status" value="2"/>
</dbReference>
<reference evidence="6 7" key="1">
    <citation type="submission" date="2024-12" db="EMBL/GenBank/DDBJ databases">
        <title>The unique morphological basis and parallel evolutionary history of personate flowers in Penstemon.</title>
        <authorList>
            <person name="Depatie T.H."/>
            <person name="Wessinger C.A."/>
        </authorList>
    </citation>
    <scope>NUCLEOTIDE SEQUENCE [LARGE SCALE GENOMIC DNA]</scope>
    <source>
        <strain evidence="6">WTNN_2</strain>
        <tissue evidence="6">Leaf</tissue>
    </source>
</reference>
<evidence type="ECO:0000256" key="1">
    <source>
        <dbReference type="ARBA" id="ARBA00022723"/>
    </source>
</evidence>
<evidence type="ECO:0000256" key="4">
    <source>
        <dbReference type="SAM" id="MobiDB-lite"/>
    </source>
</evidence>
<feature type="domain" description="EF-hand" evidence="5">
    <location>
        <begin position="35"/>
        <end position="70"/>
    </location>
</feature>
<gene>
    <name evidence="6" type="ORF">ACJIZ3_024927</name>
</gene>
<dbReference type="EMBL" id="JBJXBP010000003">
    <property type="protein sequence ID" value="KAL3840336.1"/>
    <property type="molecule type" value="Genomic_DNA"/>
</dbReference>
<keyword evidence="2" id="KW-0677">Repeat</keyword>
<evidence type="ECO:0000256" key="2">
    <source>
        <dbReference type="ARBA" id="ARBA00022737"/>
    </source>
</evidence>
<evidence type="ECO:0000259" key="5">
    <source>
        <dbReference type="PROSITE" id="PS50222"/>
    </source>
</evidence>
<evidence type="ECO:0000256" key="3">
    <source>
        <dbReference type="ARBA" id="ARBA00022837"/>
    </source>
</evidence>
<evidence type="ECO:0000313" key="7">
    <source>
        <dbReference type="Proteomes" id="UP001634393"/>
    </source>
</evidence>
<dbReference type="InterPro" id="IPR039647">
    <property type="entry name" value="EF_hand_pair_protein_CML-like"/>
</dbReference>
<feature type="domain" description="EF-hand" evidence="5">
    <location>
        <begin position="145"/>
        <end position="175"/>
    </location>
</feature>
<comment type="caution">
    <text evidence="6">The sequence shown here is derived from an EMBL/GenBank/DDBJ whole genome shotgun (WGS) entry which is preliminary data.</text>
</comment>
<dbReference type="PANTHER" id="PTHR10891">
    <property type="entry name" value="EF-HAND CALCIUM-BINDING DOMAIN CONTAINING PROTEIN"/>
    <property type="match status" value="1"/>
</dbReference>
<dbReference type="InterPro" id="IPR002048">
    <property type="entry name" value="EF_hand_dom"/>
</dbReference>
<sequence length="175" mass="19713">MAITNIAKSLKLRLPRRQKPAAAGGGGTTPPKATTKEEEFRQVFRYLDANDDGRISAEELRAYFVSIGDTVSYEEAGKIIREFSNAEDSLLLTFEEFGRMMELRGDVEEDTLLKQAFEVYEVEKGSGCITPEGLRLVLRRLGDVKSYGECADMIRVFDLDGNGVLDFYEFQKMMT</sequence>
<dbReference type="Pfam" id="PF13499">
    <property type="entry name" value="EF-hand_7"/>
    <property type="match status" value="1"/>
</dbReference>
<protein>
    <recommendedName>
        <fullName evidence="5">EF-hand domain-containing protein</fullName>
    </recommendedName>
</protein>
<accession>A0ABD3TTC4</accession>
<dbReference type="AlphaFoldDB" id="A0ABD3TTC4"/>
<proteinExistence type="predicted"/>
<dbReference type="PROSITE" id="PS50222">
    <property type="entry name" value="EF_HAND_2"/>
    <property type="match status" value="2"/>
</dbReference>
<dbReference type="CDD" id="cd00051">
    <property type="entry name" value="EFh"/>
    <property type="match status" value="2"/>
</dbReference>
<keyword evidence="1" id="KW-0479">Metal-binding</keyword>
<organism evidence="6 7">
    <name type="scientific">Penstemon smallii</name>
    <dbReference type="NCBI Taxonomy" id="265156"/>
    <lineage>
        <taxon>Eukaryota</taxon>
        <taxon>Viridiplantae</taxon>
        <taxon>Streptophyta</taxon>
        <taxon>Embryophyta</taxon>
        <taxon>Tracheophyta</taxon>
        <taxon>Spermatophyta</taxon>
        <taxon>Magnoliopsida</taxon>
        <taxon>eudicotyledons</taxon>
        <taxon>Gunneridae</taxon>
        <taxon>Pentapetalae</taxon>
        <taxon>asterids</taxon>
        <taxon>lamiids</taxon>
        <taxon>Lamiales</taxon>
        <taxon>Plantaginaceae</taxon>
        <taxon>Cheloneae</taxon>
        <taxon>Penstemon</taxon>
    </lineage>
</organism>
<dbReference type="SUPFAM" id="SSF47473">
    <property type="entry name" value="EF-hand"/>
    <property type="match status" value="1"/>
</dbReference>
<keyword evidence="3" id="KW-0106">Calcium</keyword>
<dbReference type="GO" id="GO:0046872">
    <property type="term" value="F:metal ion binding"/>
    <property type="evidence" value="ECO:0007669"/>
    <property type="project" value="UniProtKB-KW"/>
</dbReference>
<dbReference type="Proteomes" id="UP001634393">
    <property type="component" value="Unassembled WGS sequence"/>
</dbReference>
<evidence type="ECO:0000313" key="6">
    <source>
        <dbReference type="EMBL" id="KAL3840336.1"/>
    </source>
</evidence>
<dbReference type="InterPro" id="IPR018247">
    <property type="entry name" value="EF_Hand_1_Ca_BS"/>
</dbReference>
<dbReference type="InterPro" id="IPR011992">
    <property type="entry name" value="EF-hand-dom_pair"/>
</dbReference>
<name>A0ABD3TTC4_9LAMI</name>
<feature type="region of interest" description="Disordered" evidence="4">
    <location>
        <begin position="16"/>
        <end position="35"/>
    </location>
</feature>
<keyword evidence="7" id="KW-1185">Reference proteome</keyword>
<dbReference type="SMART" id="SM00054">
    <property type="entry name" value="EFh"/>
    <property type="match status" value="2"/>
</dbReference>